<dbReference type="PANTHER" id="PTHR11358">
    <property type="entry name" value="ARGINASE/AGMATINASE"/>
    <property type="match status" value="1"/>
</dbReference>
<dbReference type="FunFam" id="3.40.800.10:FF:000001">
    <property type="entry name" value="Agmatinase"/>
    <property type="match status" value="1"/>
</dbReference>
<dbReference type="EC" id="3.5.3.11" evidence="10"/>
<evidence type="ECO:0000256" key="14">
    <source>
        <dbReference type="RuleBase" id="RU003684"/>
    </source>
</evidence>
<dbReference type="PROSITE" id="PS51409">
    <property type="entry name" value="ARGINASE_2"/>
    <property type="match status" value="1"/>
</dbReference>
<dbReference type="RefSeq" id="WP_007017261.1">
    <property type="nucleotide sequence ID" value="NZ_CH724113.1"/>
</dbReference>
<dbReference type="InterPro" id="IPR006035">
    <property type="entry name" value="Ureohydrolase"/>
</dbReference>
<comment type="similarity">
    <text evidence="1">Belongs to the arginase family. Agmatinase subfamily.</text>
</comment>
<feature type="binding site" evidence="13">
    <location>
        <position position="135"/>
    </location>
    <ligand>
        <name>Mn(2+)</name>
        <dbReference type="ChEBI" id="CHEBI:29035"/>
        <label>1</label>
    </ligand>
</feature>
<dbReference type="GO" id="GO:0046872">
    <property type="term" value="F:metal ion binding"/>
    <property type="evidence" value="ECO:0007669"/>
    <property type="project" value="UniProtKB-KW"/>
</dbReference>
<dbReference type="Proteomes" id="UP000004263">
    <property type="component" value="Unassembled WGS sequence"/>
</dbReference>
<evidence type="ECO:0000256" key="12">
    <source>
        <dbReference type="ARBA" id="ARBA00082423"/>
    </source>
</evidence>
<feature type="binding site" evidence="13">
    <location>
        <position position="242"/>
    </location>
    <ligand>
        <name>Mn(2+)</name>
        <dbReference type="ChEBI" id="CHEBI:29035"/>
        <label>1</label>
    </ligand>
</feature>
<comment type="catalytic activity">
    <reaction evidence="8">
        <text>agmatine + H2O = urea + putrescine</text>
        <dbReference type="Rhea" id="RHEA:13929"/>
        <dbReference type="ChEBI" id="CHEBI:15377"/>
        <dbReference type="ChEBI" id="CHEBI:16199"/>
        <dbReference type="ChEBI" id="CHEBI:58145"/>
        <dbReference type="ChEBI" id="CHEBI:326268"/>
        <dbReference type="EC" id="3.5.3.11"/>
    </reaction>
</comment>
<dbReference type="InterPro" id="IPR020855">
    <property type="entry name" value="Ureohydrolase_Mn_BS"/>
</dbReference>
<dbReference type="Gene3D" id="3.40.800.10">
    <property type="entry name" value="Ureohydrolase domain"/>
    <property type="match status" value="1"/>
</dbReference>
<comment type="function">
    <text evidence="9">Catalyzes the formation of putrescine from agmatine.</text>
</comment>
<evidence type="ECO:0000256" key="9">
    <source>
        <dbReference type="ARBA" id="ARBA00054406"/>
    </source>
</evidence>
<keyword evidence="4" id="KW-0661">Putrescine biosynthesis</keyword>
<dbReference type="InterPro" id="IPR005925">
    <property type="entry name" value="Agmatinase-rel"/>
</dbReference>
<evidence type="ECO:0000313" key="15">
    <source>
        <dbReference type="EMBL" id="EAT13840.1"/>
    </source>
</evidence>
<keyword evidence="7 13" id="KW-0464">Manganese</keyword>
<organism evidence="15 16">
    <name type="scientific">Bermanella marisrubri</name>
    <dbReference type="NCBI Taxonomy" id="207949"/>
    <lineage>
        <taxon>Bacteria</taxon>
        <taxon>Pseudomonadati</taxon>
        <taxon>Pseudomonadota</taxon>
        <taxon>Gammaproteobacteria</taxon>
        <taxon>Oceanospirillales</taxon>
        <taxon>Oceanospirillaceae</taxon>
        <taxon>Bermanella</taxon>
    </lineage>
</organism>
<gene>
    <name evidence="15" type="ORF">RED65_10619</name>
</gene>
<keyword evidence="2 13" id="KW-0479">Metal-binding</keyword>
<dbReference type="STRING" id="207949.RED65_10619"/>
<evidence type="ECO:0000256" key="13">
    <source>
        <dbReference type="PIRSR" id="PIRSR036979-1"/>
    </source>
</evidence>
<reference evidence="15 16" key="1">
    <citation type="submission" date="2006-03" db="EMBL/GenBank/DDBJ databases">
        <authorList>
            <person name="Pinhassi J."/>
            <person name="Pedros-Alio C."/>
            <person name="Ferriera S."/>
            <person name="Johnson J."/>
            <person name="Kravitz S."/>
            <person name="Halpern A."/>
            <person name="Remington K."/>
            <person name="Beeson K."/>
            <person name="Tran B."/>
            <person name="Rogers Y.-H."/>
            <person name="Friedman R."/>
            <person name="Venter J.C."/>
        </authorList>
    </citation>
    <scope>NUCLEOTIDE SEQUENCE [LARGE SCALE GENOMIC DNA]</scope>
    <source>
        <strain evidence="15 16">RED65</strain>
    </source>
</reference>
<feature type="binding site" evidence="13">
    <location>
        <position position="160"/>
    </location>
    <ligand>
        <name>Mn(2+)</name>
        <dbReference type="ChEBI" id="CHEBI:29035"/>
        <label>1</label>
    </ligand>
</feature>
<dbReference type="Pfam" id="PF00491">
    <property type="entry name" value="Arginase"/>
    <property type="match status" value="1"/>
</dbReference>
<protein>
    <recommendedName>
        <fullName evidence="11">Agmatinase</fullName>
        <ecNumber evidence="10">3.5.3.11</ecNumber>
    </recommendedName>
    <alternativeName>
        <fullName evidence="12">Agmatine ureohydrolase</fullName>
    </alternativeName>
</protein>
<dbReference type="NCBIfam" id="NF002564">
    <property type="entry name" value="PRK02190.1"/>
    <property type="match status" value="1"/>
</dbReference>
<evidence type="ECO:0000256" key="5">
    <source>
        <dbReference type="ARBA" id="ARBA00023066"/>
    </source>
</evidence>
<comment type="cofactor">
    <cofactor evidence="13">
        <name>Mn(2+)</name>
        <dbReference type="ChEBI" id="CHEBI:29035"/>
    </cofactor>
    <text evidence="13">Binds 2 manganese ions per subunit.</text>
</comment>
<dbReference type="CDD" id="cd11592">
    <property type="entry name" value="Agmatinase_PAH"/>
    <property type="match status" value="1"/>
</dbReference>
<feature type="binding site" evidence="13">
    <location>
        <position position="162"/>
    </location>
    <ligand>
        <name>Mn(2+)</name>
        <dbReference type="ChEBI" id="CHEBI:29035"/>
        <label>1</label>
    </ligand>
</feature>
<proteinExistence type="inferred from homology"/>
<dbReference type="HOGENOM" id="CLU_039478_0_0_6"/>
<accession>Q1N5V2</accession>
<name>Q1N5V2_9GAMM</name>
<dbReference type="SUPFAM" id="SSF52768">
    <property type="entry name" value="Arginase/deacetylase"/>
    <property type="match status" value="1"/>
</dbReference>
<evidence type="ECO:0000256" key="11">
    <source>
        <dbReference type="ARBA" id="ARBA00067513"/>
    </source>
</evidence>
<keyword evidence="5" id="KW-0745">Spermidine biosynthesis</keyword>
<dbReference type="NCBIfam" id="TIGR01230">
    <property type="entry name" value="agmatinase"/>
    <property type="match status" value="1"/>
</dbReference>
<dbReference type="GO" id="GO:0008295">
    <property type="term" value="P:spermidine biosynthetic process"/>
    <property type="evidence" value="ECO:0007669"/>
    <property type="project" value="UniProtKB-KW"/>
</dbReference>
<dbReference type="PROSITE" id="PS01053">
    <property type="entry name" value="ARGINASE_1"/>
    <property type="match status" value="1"/>
</dbReference>
<evidence type="ECO:0000256" key="4">
    <source>
        <dbReference type="ARBA" id="ARBA00023023"/>
    </source>
</evidence>
<evidence type="ECO:0000256" key="8">
    <source>
        <dbReference type="ARBA" id="ARBA00050304"/>
    </source>
</evidence>
<keyword evidence="3 14" id="KW-0378">Hydrolase</keyword>
<dbReference type="AlphaFoldDB" id="Q1N5V2"/>
<comment type="caution">
    <text evidence="15">The sequence shown here is derived from an EMBL/GenBank/DDBJ whole genome shotgun (WGS) entry which is preliminary data.</text>
</comment>
<feature type="binding site" evidence="13">
    <location>
        <position position="158"/>
    </location>
    <ligand>
        <name>Mn(2+)</name>
        <dbReference type="ChEBI" id="CHEBI:29035"/>
        <label>1</label>
    </ligand>
</feature>
<evidence type="ECO:0000256" key="7">
    <source>
        <dbReference type="ARBA" id="ARBA00023211"/>
    </source>
</evidence>
<evidence type="ECO:0000256" key="10">
    <source>
        <dbReference type="ARBA" id="ARBA00066392"/>
    </source>
</evidence>
<dbReference type="GO" id="GO:0008783">
    <property type="term" value="F:agmatinase activity"/>
    <property type="evidence" value="ECO:0007669"/>
    <property type="project" value="UniProtKB-EC"/>
</dbReference>
<evidence type="ECO:0000256" key="6">
    <source>
        <dbReference type="ARBA" id="ARBA00023115"/>
    </source>
</evidence>
<evidence type="ECO:0000256" key="2">
    <source>
        <dbReference type="ARBA" id="ARBA00022723"/>
    </source>
</evidence>
<dbReference type="PANTHER" id="PTHR11358:SF26">
    <property type="entry name" value="GUANIDINO ACID HYDROLASE, MITOCHONDRIAL"/>
    <property type="match status" value="1"/>
</dbReference>
<evidence type="ECO:0000256" key="1">
    <source>
        <dbReference type="ARBA" id="ARBA00009227"/>
    </source>
</evidence>
<sequence>MDHKQELQNPMASADADMPLYGSLGMTFMEFPYAPSVKQTDADVVVSGVPFDMATSGRSGARFGPQGIRSASANLIWEGARWPWDFALDDHLKVADVGNVNFKHGEPQTLVDNLQRHILQIMESGKKSLTFGGDHFITLPILRSVAKIHGPVCLVHVDAHTDTYSGGSKYDHGTFLHHAVEEGLVDDKHSVQIGIRTNYSKDAHGFEVLDAAWVGDHGPHEVLKHIKEKVGDRPVYVTFDIDGLDPAFAPGTGTPVSGGLTMDTALKVIRGLQGLNLVGMDVVEVAPAYDHADITSLAGATLALDFLYVLAHNKIHHS</sequence>
<dbReference type="GO" id="GO:0033389">
    <property type="term" value="P:putrescine biosynthetic process from arginine, via agmatine"/>
    <property type="evidence" value="ECO:0007669"/>
    <property type="project" value="TreeGrafter"/>
</dbReference>
<keyword evidence="16" id="KW-1185">Reference proteome</keyword>
<feature type="binding site" evidence="13">
    <location>
        <position position="240"/>
    </location>
    <ligand>
        <name>Mn(2+)</name>
        <dbReference type="ChEBI" id="CHEBI:29035"/>
        <label>1</label>
    </ligand>
</feature>
<keyword evidence="6" id="KW-0620">Polyamine biosynthesis</keyword>
<dbReference type="EMBL" id="AAQH01000001">
    <property type="protein sequence ID" value="EAT13840.1"/>
    <property type="molecule type" value="Genomic_DNA"/>
</dbReference>
<dbReference type="PIRSF" id="PIRSF036979">
    <property type="entry name" value="Arginase"/>
    <property type="match status" value="1"/>
</dbReference>
<evidence type="ECO:0000256" key="3">
    <source>
        <dbReference type="ARBA" id="ARBA00022801"/>
    </source>
</evidence>
<dbReference type="InterPro" id="IPR023696">
    <property type="entry name" value="Ureohydrolase_dom_sf"/>
</dbReference>
<evidence type="ECO:0000313" key="16">
    <source>
        <dbReference type="Proteomes" id="UP000004263"/>
    </source>
</evidence>